<dbReference type="EMBL" id="JXLN01013914">
    <property type="protein sequence ID" value="KPM09691.1"/>
    <property type="molecule type" value="Genomic_DNA"/>
</dbReference>
<evidence type="ECO:0000313" key="2">
    <source>
        <dbReference type="Proteomes" id="UP000616769"/>
    </source>
</evidence>
<reference evidence="1 2" key="1">
    <citation type="journal article" date="2015" name="Parasit. Vectors">
        <title>Draft genome of the scabies mite.</title>
        <authorList>
            <person name="Rider S.D.Jr."/>
            <person name="Morgan M.S."/>
            <person name="Arlian L.G."/>
        </authorList>
    </citation>
    <scope>NUCLEOTIDE SEQUENCE [LARGE SCALE GENOMIC DNA]</scope>
    <source>
        <strain evidence="1">Arlian Lab</strain>
    </source>
</reference>
<dbReference type="AlphaFoldDB" id="A0A132AFC7"/>
<dbReference type="Proteomes" id="UP000616769">
    <property type="component" value="Unassembled WGS sequence"/>
</dbReference>
<proteinExistence type="predicted"/>
<accession>A0A132AFC7</accession>
<comment type="caution">
    <text evidence="1">The sequence shown here is derived from an EMBL/GenBank/DDBJ whole genome shotgun (WGS) entry which is preliminary data.</text>
</comment>
<organism evidence="1 2">
    <name type="scientific">Sarcoptes scabiei</name>
    <name type="common">Itch mite</name>
    <name type="synonym">Acarus scabiei</name>
    <dbReference type="NCBI Taxonomy" id="52283"/>
    <lineage>
        <taxon>Eukaryota</taxon>
        <taxon>Metazoa</taxon>
        <taxon>Ecdysozoa</taxon>
        <taxon>Arthropoda</taxon>
        <taxon>Chelicerata</taxon>
        <taxon>Arachnida</taxon>
        <taxon>Acari</taxon>
        <taxon>Acariformes</taxon>
        <taxon>Sarcoptiformes</taxon>
        <taxon>Astigmata</taxon>
        <taxon>Psoroptidia</taxon>
        <taxon>Sarcoptoidea</taxon>
        <taxon>Sarcoptidae</taxon>
        <taxon>Sarcoptinae</taxon>
        <taxon>Sarcoptes</taxon>
    </lineage>
</organism>
<protein>
    <submittedName>
        <fullName evidence="1">Uncharacterized protein</fullName>
    </submittedName>
</protein>
<evidence type="ECO:0000313" key="1">
    <source>
        <dbReference type="EMBL" id="KPM09691.1"/>
    </source>
</evidence>
<name>A0A132AFC7_SARSC</name>
<gene>
    <name evidence="1" type="ORF">QR98_0082340</name>
</gene>
<sequence>MGIFFVVTNRKKWISSDFDNYTIDIDEDYDYDYDYVDVIVRCHDDSYDSDGVMNLKMMI</sequence>
<dbReference type="VEuPathDB" id="VectorBase:SSCA010496"/>